<dbReference type="Gene3D" id="3.40.960.10">
    <property type="entry name" value="VSR Endonuclease"/>
    <property type="match status" value="1"/>
</dbReference>
<sequence length="286" mass="32008">MAEVFLGSEALARGALTRGQLRWNYRRIHRDVYIPRDAARSLRDNIRAAWLWSDRRGVIAGRAAAALHGAKWVDDFTPIELVGPLNHPPPGIIVRRERIADDDIVELAGLPVTNLARTAFDLGRHLPRDIAVANLDALSNATGIVTDDVADVVGRHRGARGVRQCQVALSLMDGGAQSPKETWLRLVLIDGGLPRPVTQIRVTDGRRVAFIDMGYEEPKVGVEYDGEQHRTDRPQYVDDIKRSEMVYERGWHVIKVVKEDRPYMIVQRVGDALERRSGRSGSPRLP</sequence>
<dbReference type="Proteomes" id="UP000192739">
    <property type="component" value="Unassembled WGS sequence"/>
</dbReference>
<evidence type="ECO:0000313" key="1">
    <source>
        <dbReference type="EMBL" id="ORB01247.1"/>
    </source>
</evidence>
<evidence type="ECO:0000313" key="2">
    <source>
        <dbReference type="Proteomes" id="UP000192739"/>
    </source>
</evidence>
<dbReference type="AlphaFoldDB" id="A0A1E3SHG2"/>
<evidence type="ECO:0008006" key="3">
    <source>
        <dbReference type="Google" id="ProtNLM"/>
    </source>
</evidence>
<keyword evidence="2" id="KW-1185">Reference proteome</keyword>
<dbReference type="EMBL" id="MVHT01000049">
    <property type="protein sequence ID" value="ORB01247.1"/>
    <property type="molecule type" value="Genomic_DNA"/>
</dbReference>
<name>A0A1E3SHG2_MYCIE</name>
<dbReference type="RefSeq" id="WP_069418732.1">
    <property type="nucleotide sequence ID" value="NZ_CBCRZH010000013.1"/>
</dbReference>
<gene>
    <name evidence="1" type="ORF">BST27_17575</name>
</gene>
<comment type="caution">
    <text evidence="1">The sequence shown here is derived from an EMBL/GenBank/DDBJ whole genome shotgun (WGS) entry which is preliminary data.</text>
</comment>
<proteinExistence type="predicted"/>
<organism evidence="1 2">
    <name type="scientific">Mycobacterium intermedium</name>
    <dbReference type="NCBI Taxonomy" id="28445"/>
    <lineage>
        <taxon>Bacteria</taxon>
        <taxon>Bacillati</taxon>
        <taxon>Actinomycetota</taxon>
        <taxon>Actinomycetes</taxon>
        <taxon>Mycobacteriales</taxon>
        <taxon>Mycobacteriaceae</taxon>
        <taxon>Mycobacterium</taxon>
        <taxon>Mycobacterium simiae complex</taxon>
    </lineage>
</organism>
<protein>
    <recommendedName>
        <fullName evidence="3">DUF559 domain-containing protein</fullName>
    </recommendedName>
</protein>
<accession>A0A1E3SHG2</accession>
<dbReference type="STRING" id="28445.BHQ20_08310"/>
<reference evidence="1 2" key="1">
    <citation type="submission" date="2017-02" db="EMBL/GenBank/DDBJ databases">
        <title>The new phylogeny of genus Mycobacterium.</title>
        <authorList>
            <person name="Tortoli E."/>
            <person name="Trovato A."/>
            <person name="Cirillo D.M."/>
        </authorList>
    </citation>
    <scope>NUCLEOTIDE SEQUENCE [LARGE SCALE GENOMIC DNA]</scope>
    <source>
        <strain evidence="1 2">DSM 44049</strain>
    </source>
</reference>